<keyword evidence="5 8" id="KW-0812">Transmembrane</keyword>
<organism evidence="9 11">
    <name type="scientific">Terribacillus saccharophilus</name>
    <dbReference type="NCBI Taxonomy" id="361277"/>
    <lineage>
        <taxon>Bacteria</taxon>
        <taxon>Bacillati</taxon>
        <taxon>Bacillota</taxon>
        <taxon>Bacilli</taxon>
        <taxon>Bacillales</taxon>
        <taxon>Bacillaceae</taxon>
        <taxon>Terribacillus</taxon>
    </lineage>
</organism>
<dbReference type="PROSITE" id="PS01303">
    <property type="entry name" value="BCCT"/>
    <property type="match status" value="1"/>
</dbReference>
<sequence length="522" mass="56985">MKKTTSVFWWGIGIVVAFLIWGSIPESVLPNGNTANVTNTIQTFLIDQFGWFYLIATTIFLGFAFFLMFSKYGKITLGKPDDKPEYSYISWFAMLFSAGMGIGLVFWGASEPLNHFNNPPTIVEDAQTAEAGSTALSYSFFHWGLHPWATYAILALAIAYFTFRKQSKGGVISAILEPIFGDRIHGPLGKLIDIIAVFATIFGVATSLGLGAIQISGGLSYIFDGIEPTFSTELLIIVIVTILFIGSALSGLDRGIKILSNANIIFAVLLMLAVLFLGPTNFILNSFVTSLGQYVQHIPEWSLRLTPYESDNSWIGDWTLFYWAWWIAWAPFVATFIARVSRGRTIREFVTGVLLVPTIFGAMWFAVFGATGIHMEYFQNIDIFGDITALGEEVGLFAMLSQLPGGMILSVLALLLIATFFITSADSATFVLGMQTTNGDLNPSKSVKLIWGLIQSATAAILLWVGGADGLGALQTASIIAAFPFAIILILVVISLIITFKKEAKRLNLDNKPETPAKKTGD</sequence>
<evidence type="ECO:0000256" key="8">
    <source>
        <dbReference type="SAM" id="Phobius"/>
    </source>
</evidence>
<dbReference type="EMBL" id="CP008876">
    <property type="protein sequence ID" value="AIF66247.1"/>
    <property type="molecule type" value="Genomic_DNA"/>
</dbReference>
<reference evidence="10 12" key="2">
    <citation type="submission" date="2016-10" db="EMBL/GenBank/DDBJ databases">
        <authorList>
            <person name="Varghese N."/>
            <person name="Submissions S."/>
        </authorList>
    </citation>
    <scope>NUCLEOTIDE SEQUENCE [LARGE SCALE GENOMIC DNA]</scope>
    <source>
        <strain evidence="10 12">DSM 21619</strain>
    </source>
</reference>
<feature type="transmembrane region" description="Helical" evidence="8">
    <location>
        <begin position="234"/>
        <end position="252"/>
    </location>
</feature>
<feature type="transmembrane region" description="Helical" evidence="8">
    <location>
        <begin position="191"/>
        <end position="214"/>
    </location>
</feature>
<evidence type="ECO:0000256" key="2">
    <source>
        <dbReference type="ARBA" id="ARBA00005658"/>
    </source>
</evidence>
<protein>
    <submittedName>
        <fullName evidence="10">Glycine betaine transporter</fullName>
    </submittedName>
    <submittedName>
        <fullName evidence="9">Glycine/betaine ABC transporter permease</fullName>
    </submittedName>
</protein>
<dbReference type="EMBL" id="FOCD01000001">
    <property type="protein sequence ID" value="SEM78380.1"/>
    <property type="molecule type" value="Genomic_DNA"/>
</dbReference>
<dbReference type="AlphaFoldDB" id="A0A075LJX8"/>
<accession>A0A075LJX8</accession>
<dbReference type="Pfam" id="PF02028">
    <property type="entry name" value="BCCT"/>
    <property type="match status" value="1"/>
</dbReference>
<evidence type="ECO:0000256" key="6">
    <source>
        <dbReference type="ARBA" id="ARBA00022989"/>
    </source>
</evidence>
<evidence type="ECO:0000313" key="12">
    <source>
        <dbReference type="Proteomes" id="UP000199735"/>
    </source>
</evidence>
<feature type="transmembrane region" description="Helical" evidence="8">
    <location>
        <begin position="89"/>
        <end position="109"/>
    </location>
</feature>
<comment type="subcellular location">
    <subcellularLocation>
        <location evidence="1">Cell membrane</location>
        <topology evidence="1">Multi-pass membrane protein</topology>
    </subcellularLocation>
</comment>
<dbReference type="HOGENOM" id="CLU_010118_5_2_9"/>
<feature type="transmembrane region" description="Helical" evidence="8">
    <location>
        <begin position="7"/>
        <end position="24"/>
    </location>
</feature>
<keyword evidence="4" id="KW-1003">Cell membrane</keyword>
<evidence type="ECO:0000256" key="7">
    <source>
        <dbReference type="ARBA" id="ARBA00023136"/>
    </source>
</evidence>
<evidence type="ECO:0000313" key="10">
    <source>
        <dbReference type="EMBL" id="SEM78380.1"/>
    </source>
</evidence>
<keyword evidence="7 8" id="KW-0472">Membrane</keyword>
<dbReference type="InterPro" id="IPR018093">
    <property type="entry name" value="BCCT_CS"/>
</dbReference>
<dbReference type="InterPro" id="IPR000060">
    <property type="entry name" value="BCCT_transptr"/>
</dbReference>
<keyword evidence="6 8" id="KW-1133">Transmembrane helix</keyword>
<dbReference type="NCBIfam" id="TIGR00842">
    <property type="entry name" value="bcct"/>
    <property type="match status" value="1"/>
</dbReference>
<feature type="transmembrane region" description="Helical" evidence="8">
    <location>
        <begin position="264"/>
        <end position="284"/>
    </location>
</feature>
<dbReference type="GeneID" id="34221373"/>
<feature type="transmembrane region" description="Helical" evidence="8">
    <location>
        <begin position="446"/>
        <end position="465"/>
    </location>
</feature>
<dbReference type="Proteomes" id="UP000199735">
    <property type="component" value="Unassembled WGS sequence"/>
</dbReference>
<evidence type="ECO:0000256" key="5">
    <source>
        <dbReference type="ARBA" id="ARBA00022692"/>
    </source>
</evidence>
<dbReference type="PANTHER" id="PTHR30047:SF7">
    <property type="entry name" value="HIGH-AFFINITY CHOLINE TRANSPORT PROTEIN"/>
    <property type="match status" value="1"/>
</dbReference>
<dbReference type="RefSeq" id="WP_038559851.1">
    <property type="nucleotide sequence ID" value="NZ_CP008876.1"/>
</dbReference>
<proteinExistence type="inferred from homology"/>
<dbReference type="PANTHER" id="PTHR30047">
    <property type="entry name" value="HIGH-AFFINITY CHOLINE TRANSPORT PROTEIN-RELATED"/>
    <property type="match status" value="1"/>
</dbReference>
<name>A0A075LJX8_9BACI</name>
<feature type="transmembrane region" description="Helical" evidence="8">
    <location>
        <begin position="477"/>
        <end position="500"/>
    </location>
</feature>
<evidence type="ECO:0000313" key="9">
    <source>
        <dbReference type="EMBL" id="AIF66247.1"/>
    </source>
</evidence>
<feature type="transmembrane region" description="Helical" evidence="8">
    <location>
        <begin position="320"/>
        <end position="337"/>
    </location>
</feature>
<dbReference type="OrthoDB" id="9775735at2"/>
<reference evidence="9 11" key="1">
    <citation type="submission" date="2014-07" db="EMBL/GenBank/DDBJ databases">
        <title>Complete genome sequence of a moderately halophilic bacterium Terribacillus aidingensis MP602, isolated from Cryptomeria fortunei in Tianmu mountain in China.</title>
        <authorList>
            <person name="Wang Y."/>
            <person name="Lu P."/>
            <person name="Zhang L."/>
        </authorList>
    </citation>
    <scope>NUCLEOTIDE SEQUENCE [LARGE SCALE GENOMIC DNA]</scope>
    <source>
        <strain evidence="9 11">MP602</strain>
    </source>
</reference>
<comment type="similarity">
    <text evidence="2">Belongs to the BCCT transporter (TC 2.A.15) family.</text>
</comment>
<feature type="transmembrane region" description="Helical" evidence="8">
    <location>
        <begin position="145"/>
        <end position="163"/>
    </location>
</feature>
<feature type="transmembrane region" description="Helical" evidence="8">
    <location>
        <begin position="349"/>
        <end position="370"/>
    </location>
</feature>
<dbReference type="GO" id="GO:0022857">
    <property type="term" value="F:transmembrane transporter activity"/>
    <property type="evidence" value="ECO:0007669"/>
    <property type="project" value="InterPro"/>
</dbReference>
<dbReference type="Proteomes" id="UP000027980">
    <property type="component" value="Chromosome"/>
</dbReference>
<keyword evidence="3" id="KW-0813">Transport</keyword>
<evidence type="ECO:0000256" key="3">
    <source>
        <dbReference type="ARBA" id="ARBA00022448"/>
    </source>
</evidence>
<evidence type="ECO:0000256" key="4">
    <source>
        <dbReference type="ARBA" id="ARBA00022475"/>
    </source>
</evidence>
<accession>A0AAX2ED32</accession>
<dbReference type="GO" id="GO:0005886">
    <property type="term" value="C:plasma membrane"/>
    <property type="evidence" value="ECO:0007669"/>
    <property type="project" value="UniProtKB-SubCell"/>
</dbReference>
<feature type="transmembrane region" description="Helical" evidence="8">
    <location>
        <begin position="407"/>
        <end position="434"/>
    </location>
</feature>
<feature type="transmembrane region" description="Helical" evidence="8">
    <location>
        <begin position="50"/>
        <end position="69"/>
    </location>
</feature>
<evidence type="ECO:0000313" key="11">
    <source>
        <dbReference type="Proteomes" id="UP000027980"/>
    </source>
</evidence>
<evidence type="ECO:0000256" key="1">
    <source>
        <dbReference type="ARBA" id="ARBA00004651"/>
    </source>
</evidence>
<gene>
    <name evidence="9" type="ORF">GZ22_06190</name>
    <name evidence="10" type="ORF">SAMN04489762_1021</name>
</gene>
<dbReference type="KEGG" id="tap:GZ22_06190"/>